<dbReference type="AlphaFoldDB" id="X1TLC5"/>
<organism evidence="1">
    <name type="scientific">marine sediment metagenome</name>
    <dbReference type="NCBI Taxonomy" id="412755"/>
    <lineage>
        <taxon>unclassified sequences</taxon>
        <taxon>metagenomes</taxon>
        <taxon>ecological metagenomes</taxon>
    </lineage>
</organism>
<evidence type="ECO:0000313" key="1">
    <source>
        <dbReference type="EMBL" id="GAI88375.1"/>
    </source>
</evidence>
<gene>
    <name evidence="1" type="ORF">S12H4_39688</name>
</gene>
<comment type="caution">
    <text evidence="1">The sequence shown here is derived from an EMBL/GenBank/DDBJ whole genome shotgun (WGS) entry which is preliminary data.</text>
</comment>
<sequence>LKAKNFNMTQINAASTIGTAFPLMFDDVNLSSQHQTFHNVVKSHWESEWTADYVRPQIMMSSNSPKLKEWAKSRSKRIDFNVQFTSSNKVREAFTLGLDVKRQGDWYFIPVKKAPKLNGGYGPHVPLSAPALRGGALYRGAALAYGEQTRHTGGLVVYQSVLGLPYPAPFVKGVVKAPDHSPLCLNGWHMAIRQRRATWGRREHSGAVD</sequence>
<proteinExistence type="predicted"/>
<name>X1TLC5_9ZZZZ</name>
<reference evidence="1" key="1">
    <citation type="journal article" date="2014" name="Front. Microbiol.">
        <title>High frequency of phylogenetically diverse reductive dehalogenase-homologous genes in deep subseafloor sedimentary metagenomes.</title>
        <authorList>
            <person name="Kawai M."/>
            <person name="Futagami T."/>
            <person name="Toyoda A."/>
            <person name="Takaki Y."/>
            <person name="Nishi S."/>
            <person name="Hori S."/>
            <person name="Arai W."/>
            <person name="Tsubouchi T."/>
            <person name="Morono Y."/>
            <person name="Uchiyama I."/>
            <person name="Ito T."/>
            <person name="Fujiyama A."/>
            <person name="Inagaki F."/>
            <person name="Takami H."/>
        </authorList>
    </citation>
    <scope>NUCLEOTIDE SEQUENCE</scope>
    <source>
        <strain evidence="1">Expedition CK06-06</strain>
    </source>
</reference>
<accession>X1TLC5</accession>
<feature type="non-terminal residue" evidence="1">
    <location>
        <position position="1"/>
    </location>
</feature>
<protein>
    <submittedName>
        <fullName evidence="1">Uncharacterized protein</fullName>
    </submittedName>
</protein>
<dbReference type="EMBL" id="BARW01024014">
    <property type="protein sequence ID" value="GAI88375.1"/>
    <property type="molecule type" value="Genomic_DNA"/>
</dbReference>